<reference evidence="1 2" key="1">
    <citation type="journal article" date="2024" name="Plant Biotechnol. J.">
        <title>Genome and CRISPR/Cas9 system of a widespread forest tree (Populus alba) in the world.</title>
        <authorList>
            <person name="Liu Y.J."/>
            <person name="Jiang P.F."/>
            <person name="Han X.M."/>
            <person name="Li X.Y."/>
            <person name="Wang H.M."/>
            <person name="Wang Y.J."/>
            <person name="Wang X.X."/>
            <person name="Zeng Q.Y."/>
        </authorList>
    </citation>
    <scope>NUCLEOTIDE SEQUENCE [LARGE SCALE GENOMIC DNA]</scope>
    <source>
        <strain evidence="2">cv. PAL-ZL1</strain>
    </source>
</reference>
<gene>
    <name evidence="1" type="ORF">D5086_000113</name>
</gene>
<dbReference type="EMBL" id="RCHU02000001">
    <property type="protein sequence ID" value="KAL3609093.1"/>
    <property type="molecule type" value="Genomic_DNA"/>
</dbReference>
<protein>
    <submittedName>
        <fullName evidence="1">Uncharacterized protein</fullName>
    </submittedName>
</protein>
<accession>A0ACC4CW60</accession>
<evidence type="ECO:0000313" key="1">
    <source>
        <dbReference type="EMBL" id="KAL3609093.1"/>
    </source>
</evidence>
<dbReference type="Proteomes" id="UP000309997">
    <property type="component" value="Unassembled WGS sequence"/>
</dbReference>
<keyword evidence="2" id="KW-1185">Reference proteome</keyword>
<organism evidence="1 2">
    <name type="scientific">Populus alba</name>
    <name type="common">White poplar</name>
    <dbReference type="NCBI Taxonomy" id="43335"/>
    <lineage>
        <taxon>Eukaryota</taxon>
        <taxon>Viridiplantae</taxon>
        <taxon>Streptophyta</taxon>
        <taxon>Embryophyta</taxon>
        <taxon>Tracheophyta</taxon>
        <taxon>Spermatophyta</taxon>
        <taxon>Magnoliopsida</taxon>
        <taxon>eudicotyledons</taxon>
        <taxon>Gunneridae</taxon>
        <taxon>Pentapetalae</taxon>
        <taxon>rosids</taxon>
        <taxon>fabids</taxon>
        <taxon>Malpighiales</taxon>
        <taxon>Salicaceae</taxon>
        <taxon>Saliceae</taxon>
        <taxon>Populus</taxon>
    </lineage>
</organism>
<evidence type="ECO:0000313" key="2">
    <source>
        <dbReference type="Proteomes" id="UP000309997"/>
    </source>
</evidence>
<sequence length="194" mass="21223">MIMRKCCPPGWLHSSVTLSVISSPQGCIYSRPEYLSRAGGPTWQVPLGRRDSTTANAARTSDIPSPFETFENLSLKFSNKELDSTDLVALSGAHTFGRSQCQFFSQRLNDTNPDPTLNPTYLQTLRQACPPGGNPSRLNNLDPTTPDDFDNNYFTNLQNNSGLLATDQMLFSTSGADTVAIVNRSSANQSAHRC</sequence>
<name>A0ACC4CW60_POPAL</name>
<comment type="caution">
    <text evidence="1">The sequence shown here is derived from an EMBL/GenBank/DDBJ whole genome shotgun (WGS) entry which is preliminary data.</text>
</comment>
<proteinExistence type="predicted"/>